<keyword evidence="2" id="KW-1185">Reference proteome</keyword>
<dbReference type="RefSeq" id="WP_343873312.1">
    <property type="nucleotide sequence ID" value="NZ_BAAAIX010000015.1"/>
</dbReference>
<gene>
    <name evidence="1" type="ORF">ACFSCS_08900</name>
</gene>
<organism evidence="1 2">
    <name type="scientific">Luteococcus peritonei</name>
    <dbReference type="NCBI Taxonomy" id="88874"/>
    <lineage>
        <taxon>Bacteria</taxon>
        <taxon>Bacillati</taxon>
        <taxon>Actinomycetota</taxon>
        <taxon>Actinomycetes</taxon>
        <taxon>Propionibacteriales</taxon>
        <taxon>Propionibacteriaceae</taxon>
        <taxon>Luteococcus</taxon>
    </lineage>
</organism>
<protein>
    <submittedName>
        <fullName evidence="1">Uncharacterized protein</fullName>
    </submittedName>
</protein>
<sequence>MSHQDAARAPASASSLTHRRRQRIFITYVTATTRLSPEPCSRTLAAMDGLDLLLVSDALREWCIRHGLDAPRVAGLLASGRTLMPGMPAEIYAVPRQEMTASDLARLSREASEVLGWECLLWCAMPGEENLLPGERVTYL</sequence>
<comment type="caution">
    <text evidence="1">The sequence shown here is derived from an EMBL/GenBank/DDBJ whole genome shotgun (WGS) entry which is preliminary data.</text>
</comment>
<name>A0ABW4RVY9_9ACTN</name>
<evidence type="ECO:0000313" key="2">
    <source>
        <dbReference type="Proteomes" id="UP001597326"/>
    </source>
</evidence>
<reference evidence="2" key="1">
    <citation type="journal article" date="2019" name="Int. J. Syst. Evol. Microbiol.">
        <title>The Global Catalogue of Microorganisms (GCM) 10K type strain sequencing project: providing services to taxonomists for standard genome sequencing and annotation.</title>
        <authorList>
            <consortium name="The Broad Institute Genomics Platform"/>
            <consortium name="The Broad Institute Genome Sequencing Center for Infectious Disease"/>
            <person name="Wu L."/>
            <person name="Ma J."/>
        </authorList>
    </citation>
    <scope>NUCLEOTIDE SEQUENCE [LARGE SCALE GENOMIC DNA]</scope>
    <source>
        <strain evidence="2">CAIM 431</strain>
    </source>
</reference>
<proteinExistence type="predicted"/>
<dbReference type="Proteomes" id="UP001597326">
    <property type="component" value="Unassembled WGS sequence"/>
</dbReference>
<evidence type="ECO:0000313" key="1">
    <source>
        <dbReference type="EMBL" id="MFD1890297.1"/>
    </source>
</evidence>
<accession>A0ABW4RVY9</accession>
<dbReference type="EMBL" id="JBHUFZ010000018">
    <property type="protein sequence ID" value="MFD1890297.1"/>
    <property type="molecule type" value="Genomic_DNA"/>
</dbReference>